<feature type="coiled-coil region" evidence="1">
    <location>
        <begin position="62"/>
        <end position="101"/>
    </location>
</feature>
<protein>
    <submittedName>
        <fullName evidence="2">Uncharacterized protein</fullName>
    </submittedName>
</protein>
<organism evidence="2 3">
    <name type="scientific">Helicobacter canadensis MIT 98-5491</name>
    <dbReference type="NCBI Taxonomy" id="537970"/>
    <lineage>
        <taxon>Bacteria</taxon>
        <taxon>Pseudomonadati</taxon>
        <taxon>Campylobacterota</taxon>
        <taxon>Epsilonproteobacteria</taxon>
        <taxon>Campylobacterales</taxon>
        <taxon>Helicobacteraceae</taxon>
        <taxon>Helicobacter</taxon>
    </lineage>
</organism>
<dbReference type="OrthoDB" id="5361883at2"/>
<proteinExistence type="predicted"/>
<reference evidence="2 3" key="1">
    <citation type="journal article" date="2009" name="J. Bacteriol.">
        <title>Genome sequence of the emerging pathogen Helicobacter canadensis.</title>
        <authorList>
            <person name="Loman N.J."/>
            <person name="Snyder L.A."/>
            <person name="Linton J.D."/>
            <person name="Langdon R."/>
            <person name="Lawson A.J."/>
            <person name="Weinstock G.M."/>
            <person name="Wren B.W."/>
            <person name="Pallen M.J."/>
        </authorList>
    </citation>
    <scope>NUCLEOTIDE SEQUENCE [LARGE SCALE GENOMIC DNA]</scope>
    <source>
        <strain evidence="2 3">MIT 98-5491</strain>
    </source>
</reference>
<name>C5ZY33_9HELI</name>
<accession>C5ZY33</accession>
<evidence type="ECO:0000313" key="3">
    <source>
        <dbReference type="Proteomes" id="UP000007032"/>
    </source>
</evidence>
<sequence length="147" mass="17639">MKIALISDSLLLGKTLEMYLKDYLTSYKFCDFVVATQPIDSQKPVFLIGEYENASLNKPFTKEVLIDRLQRFFERIQKQEENKEEEEIKQANVESANWREMLSDLEFQKQEKRDDVLHEKIRDVLERYAREIEGIILEHWKESYADR</sequence>
<dbReference type="Proteomes" id="UP000007032">
    <property type="component" value="Chromosome"/>
</dbReference>
<evidence type="ECO:0000313" key="2">
    <source>
        <dbReference type="EMBL" id="EES90051.1"/>
    </source>
</evidence>
<dbReference type="EMBL" id="CM000776">
    <property type="protein sequence ID" value="EES90051.1"/>
    <property type="molecule type" value="Genomic_DNA"/>
</dbReference>
<dbReference type="AlphaFoldDB" id="C5ZY33"/>
<dbReference type="RefSeq" id="WP_006656394.1">
    <property type="nucleotide sequence ID" value="NZ_CM000776.2"/>
</dbReference>
<dbReference type="HOGENOM" id="CLU_142163_1_0_7"/>
<evidence type="ECO:0000256" key="1">
    <source>
        <dbReference type="SAM" id="Coils"/>
    </source>
</evidence>
<dbReference type="STRING" id="537970.HCAN_1343"/>
<keyword evidence="1" id="KW-0175">Coiled coil</keyword>
<gene>
    <name evidence="2" type="ORF">HCAN_1343</name>
</gene>
<keyword evidence="3" id="KW-1185">Reference proteome</keyword>